<protein>
    <submittedName>
        <fullName evidence="2">TPM domain-containing protein</fullName>
    </submittedName>
</protein>
<dbReference type="InterPro" id="IPR007621">
    <property type="entry name" value="TPM_dom"/>
</dbReference>
<dbReference type="PANTHER" id="PTHR30373">
    <property type="entry name" value="UPF0603 PROTEIN YGCG"/>
    <property type="match status" value="1"/>
</dbReference>
<dbReference type="PANTHER" id="PTHR30373:SF8">
    <property type="entry name" value="BLL7265 PROTEIN"/>
    <property type="match status" value="1"/>
</dbReference>
<keyword evidence="3" id="KW-1185">Reference proteome</keyword>
<feature type="domain" description="TPM" evidence="1">
    <location>
        <begin position="9"/>
        <end position="126"/>
    </location>
</feature>
<evidence type="ECO:0000259" key="1">
    <source>
        <dbReference type="Pfam" id="PF04536"/>
    </source>
</evidence>
<dbReference type="Pfam" id="PF04536">
    <property type="entry name" value="TPM_phosphatase"/>
    <property type="match status" value="1"/>
</dbReference>
<comment type="caution">
    <text evidence="2">The sequence shown here is derived from an EMBL/GenBank/DDBJ whole genome shotgun (WGS) entry which is preliminary data.</text>
</comment>
<dbReference type="RefSeq" id="WP_220253705.1">
    <property type="nucleotide sequence ID" value="NZ_JAICCF010000008.1"/>
</dbReference>
<organism evidence="2 3">
    <name type="scientific">Chitinophaga rhizophila</name>
    <dbReference type="NCBI Taxonomy" id="2866212"/>
    <lineage>
        <taxon>Bacteria</taxon>
        <taxon>Pseudomonadati</taxon>
        <taxon>Bacteroidota</taxon>
        <taxon>Chitinophagia</taxon>
        <taxon>Chitinophagales</taxon>
        <taxon>Chitinophagaceae</taxon>
        <taxon>Chitinophaga</taxon>
    </lineage>
</organism>
<sequence>MSIFPFSKKELLTEAEKQQLVQAIRESERLTSGEIRLYVESRCKYVNPMERAKELFLQLGMEKTKRRNGVILYIALKDRQFAILGDKGIHEKVGTQFWVKEANLLISYFTRNQIIEGLDACIREIGESLCRYFPFEGDDENELPDDIVIGR</sequence>
<reference evidence="2 3" key="1">
    <citation type="submission" date="2021-08" db="EMBL/GenBank/DDBJ databases">
        <title>The genome sequence of Chitinophaga sp. B61.</title>
        <authorList>
            <person name="Zhang X."/>
        </authorList>
    </citation>
    <scope>NUCLEOTIDE SEQUENCE [LARGE SCALE GENOMIC DNA]</scope>
    <source>
        <strain evidence="2 3">B61</strain>
    </source>
</reference>
<evidence type="ECO:0000313" key="3">
    <source>
        <dbReference type="Proteomes" id="UP000812961"/>
    </source>
</evidence>
<evidence type="ECO:0000313" key="2">
    <source>
        <dbReference type="EMBL" id="MBW8688378.1"/>
    </source>
</evidence>
<name>A0ABS7GNE9_9BACT</name>
<dbReference type="Gene3D" id="3.10.310.50">
    <property type="match status" value="1"/>
</dbReference>
<proteinExistence type="predicted"/>
<accession>A0ABS7GNE9</accession>
<dbReference type="Proteomes" id="UP000812961">
    <property type="component" value="Unassembled WGS sequence"/>
</dbReference>
<gene>
    <name evidence="2" type="ORF">K1Y79_28855</name>
</gene>
<dbReference type="EMBL" id="JAICCF010000008">
    <property type="protein sequence ID" value="MBW8688378.1"/>
    <property type="molecule type" value="Genomic_DNA"/>
</dbReference>